<evidence type="ECO:0000313" key="5">
    <source>
        <dbReference type="Proteomes" id="UP000502298"/>
    </source>
</evidence>
<evidence type="ECO:0000256" key="2">
    <source>
        <dbReference type="ARBA" id="ARBA00022679"/>
    </source>
</evidence>
<name>A0A6H2EII3_9ACTO</name>
<evidence type="ECO:0000259" key="3">
    <source>
        <dbReference type="Pfam" id="PF13439"/>
    </source>
</evidence>
<proteinExistence type="predicted"/>
<keyword evidence="5" id="KW-1185">Reference proteome</keyword>
<evidence type="ECO:0000256" key="1">
    <source>
        <dbReference type="ARBA" id="ARBA00022676"/>
    </source>
</evidence>
<dbReference type="Gene3D" id="3.40.50.2000">
    <property type="entry name" value="Glycogen Phosphorylase B"/>
    <property type="match status" value="2"/>
</dbReference>
<dbReference type="KEGG" id="arca:HC352_00400"/>
<dbReference type="GO" id="GO:0016757">
    <property type="term" value="F:glycosyltransferase activity"/>
    <property type="evidence" value="ECO:0007669"/>
    <property type="project" value="UniProtKB-KW"/>
</dbReference>
<protein>
    <submittedName>
        <fullName evidence="4">Glycosyltransferase family 4 protein</fullName>
    </submittedName>
</protein>
<dbReference type="InterPro" id="IPR028098">
    <property type="entry name" value="Glyco_trans_4-like_N"/>
</dbReference>
<evidence type="ECO:0000313" key="4">
    <source>
        <dbReference type="EMBL" id="QJC21126.1"/>
    </source>
</evidence>
<dbReference type="EMBL" id="CP050804">
    <property type="protein sequence ID" value="QJC21126.1"/>
    <property type="molecule type" value="Genomic_DNA"/>
</dbReference>
<sequence>MKIAMIVNNYPPKVGGVEYHVQNLAHELVQLGHKVWVLNISNTPGTRSDDGVEVITRKAHLPIADVITVPGFGATRDISQFLIENRIDVVSIHTRFFPMSFVGLRAAQKAGIPVIHTEHGSGFVATKNPIVWLGSRVVDLTMGRYILRNATKVFGVSEAVTTFVEKLSGRHAEVFYNAITPPKPRSAHQDRPNHLVFVGRMVEGKGWDTFLDVVAQLRKEGYDVDGELLGDGAQLSAAREKISALGLNGIVTAPGRVTPGEVRERLAGATLVNPTVLSEGFQTTLVEAIAEGGRVVTFPVPGARMLAEKQAPVVISEEKTTKSMVSATRSLLKDPMPQAQPKIYQDLTWPEQAKNYTTACKDLIHHDGEL</sequence>
<dbReference type="PANTHER" id="PTHR45871">
    <property type="entry name" value="N-ACETYLGLUCOSAMINYL-PHOSPHATIDYLINOSITOL BIOSYNTHETIC PROTEIN"/>
    <property type="match status" value="1"/>
</dbReference>
<dbReference type="RefSeq" id="WP_168917068.1">
    <property type="nucleotide sequence ID" value="NZ_CP050804.1"/>
</dbReference>
<keyword evidence="1" id="KW-0328">Glycosyltransferase</keyword>
<dbReference type="SUPFAM" id="SSF53756">
    <property type="entry name" value="UDP-Glycosyltransferase/glycogen phosphorylase"/>
    <property type="match status" value="1"/>
</dbReference>
<keyword evidence="2 4" id="KW-0808">Transferase</keyword>
<dbReference type="AlphaFoldDB" id="A0A6H2EII3"/>
<dbReference type="Proteomes" id="UP000502298">
    <property type="component" value="Chromosome"/>
</dbReference>
<dbReference type="Pfam" id="PF13439">
    <property type="entry name" value="Glyco_transf_4"/>
    <property type="match status" value="1"/>
</dbReference>
<organism evidence="4 5">
    <name type="scientific">Arcanobacterium buesumense</name>
    <dbReference type="NCBI Taxonomy" id="2722751"/>
    <lineage>
        <taxon>Bacteria</taxon>
        <taxon>Bacillati</taxon>
        <taxon>Actinomycetota</taxon>
        <taxon>Actinomycetes</taxon>
        <taxon>Actinomycetales</taxon>
        <taxon>Actinomycetaceae</taxon>
        <taxon>Arcanobacterium</taxon>
    </lineage>
</organism>
<feature type="domain" description="Glycosyltransferase subfamily 4-like N-terminal" evidence="3">
    <location>
        <begin position="14"/>
        <end position="179"/>
    </location>
</feature>
<dbReference type="CDD" id="cd03801">
    <property type="entry name" value="GT4_PimA-like"/>
    <property type="match status" value="1"/>
</dbReference>
<dbReference type="PANTHER" id="PTHR45871:SF1">
    <property type="entry name" value="PHOSPHATIDYLINOSITOL N-ACETYLGLUCOSAMINYLTRANSFERASE SUBUNIT A"/>
    <property type="match status" value="1"/>
</dbReference>
<accession>A0A6H2EII3</accession>
<gene>
    <name evidence="4" type="ORF">HC352_00400</name>
</gene>
<dbReference type="Pfam" id="PF13692">
    <property type="entry name" value="Glyco_trans_1_4"/>
    <property type="match status" value="1"/>
</dbReference>
<reference evidence="4 5" key="1">
    <citation type="submission" date="2020-03" db="EMBL/GenBank/DDBJ databases">
        <title>Complete genome of Arcanobacterium buesumensis sp. nov. strain 2701.</title>
        <authorList>
            <person name="Borowiak M."/>
            <person name="Alssahen M."/>
            <person name="Laemmler C."/>
            <person name="Malorny B."/>
            <person name="Hassan A."/>
            <person name="Prenger-Berninghoff E."/>
            <person name="Ploetz M."/>
            <person name="Abdulmawjood A."/>
        </authorList>
    </citation>
    <scope>NUCLEOTIDE SEQUENCE [LARGE SCALE GENOMIC DNA]</scope>
    <source>
        <strain evidence="4 5">2701</strain>
    </source>
</reference>